<dbReference type="PIRSF" id="PIRSF029285">
    <property type="entry name" value="Aminopept"/>
    <property type="match status" value="1"/>
</dbReference>
<dbReference type="InterPro" id="IPR014553">
    <property type="entry name" value="Aminopept"/>
</dbReference>
<comment type="caution">
    <text evidence="2">The sequence shown here is derived from an EMBL/GenBank/DDBJ whole genome shotgun (WGS) entry which is preliminary data.</text>
</comment>
<reference evidence="2 3" key="1">
    <citation type="submission" date="2018-08" db="EMBL/GenBank/DDBJ databases">
        <authorList>
            <person name="Khan S.A."/>
        </authorList>
    </citation>
    <scope>NUCLEOTIDE SEQUENCE [LARGE SCALE GENOMIC DNA]</scope>
    <source>
        <strain evidence="2 3">GTF-13</strain>
    </source>
</reference>
<keyword evidence="2" id="KW-0645">Protease</keyword>
<name>A0A3P3VSD4_9GAMM</name>
<dbReference type="EMBL" id="QWEZ01000001">
    <property type="protein sequence ID" value="RRJ84878.1"/>
    <property type="molecule type" value="Genomic_DNA"/>
</dbReference>
<dbReference type="GO" id="GO:0004177">
    <property type="term" value="F:aminopeptidase activity"/>
    <property type="evidence" value="ECO:0007669"/>
    <property type="project" value="UniProtKB-KW"/>
</dbReference>
<feature type="coiled-coil region" evidence="1">
    <location>
        <begin position="280"/>
        <end position="328"/>
    </location>
</feature>
<reference evidence="2 3" key="2">
    <citation type="submission" date="2018-12" db="EMBL/GenBank/DDBJ databases">
        <title>Simiduia agarivorans gen. nov., sp. nov., a marine, agarolytic bacterium isolated from shallow coastal water from Keelung, Taiwan.</title>
        <authorList>
            <person name="Shieh W.Y."/>
        </authorList>
    </citation>
    <scope>NUCLEOTIDE SEQUENCE [LARGE SCALE GENOMIC DNA]</scope>
    <source>
        <strain evidence="2 3">GTF-13</strain>
    </source>
</reference>
<evidence type="ECO:0000313" key="3">
    <source>
        <dbReference type="Proteomes" id="UP000280792"/>
    </source>
</evidence>
<keyword evidence="2" id="KW-0378">Hydrolase</keyword>
<dbReference type="AlphaFoldDB" id="A0A3P3VSD4"/>
<keyword evidence="1" id="KW-0175">Coiled coil</keyword>
<dbReference type="Pfam" id="PF10023">
    <property type="entry name" value="Aminopep"/>
    <property type="match status" value="1"/>
</dbReference>
<evidence type="ECO:0000313" key="2">
    <source>
        <dbReference type="EMBL" id="RRJ84878.1"/>
    </source>
</evidence>
<keyword evidence="3" id="KW-1185">Reference proteome</keyword>
<accession>A0A3P3VSD4</accession>
<gene>
    <name evidence="2" type="ORF">D0544_07260</name>
</gene>
<dbReference type="Proteomes" id="UP000280792">
    <property type="component" value="Unassembled WGS sequence"/>
</dbReference>
<organism evidence="2 3">
    <name type="scientific">Aestuariirhabdus litorea</name>
    <dbReference type="NCBI Taxonomy" id="2528527"/>
    <lineage>
        <taxon>Bacteria</taxon>
        <taxon>Pseudomonadati</taxon>
        <taxon>Pseudomonadota</taxon>
        <taxon>Gammaproteobacteria</taxon>
        <taxon>Oceanospirillales</taxon>
        <taxon>Aestuariirhabdaceae</taxon>
        <taxon>Aestuariirhabdus</taxon>
    </lineage>
</organism>
<evidence type="ECO:0000256" key="1">
    <source>
        <dbReference type="SAM" id="Coils"/>
    </source>
</evidence>
<protein>
    <submittedName>
        <fullName evidence="2">Aminopeptidase</fullName>
    </submittedName>
</protein>
<proteinExistence type="predicted"/>
<sequence>MAAVPAPGLASGPRTGLRTKRYLGAAAGPKGPILTSLCLHLAPTAVDQHPYLGWCRRLVVPLLSLLLGGCESLGYYWQAGEGQWRIYRAQAPVGELVDSPQTAPELRERLIRSQAILEFAHQSLLLPDNGSYRHYADLKRPYVVWNLFASDEFSIQPHHWCYPLVGCLSYRGYFDPDSAIRAASRLQAQGMDTWVAGVRAYSTLGWLDDPLLNTFIEEPEQQLAELIFHELAHQRVFAAGDTEFNESLATVIADEGVRRWAALHHLPHNSEQAALERRAREQVVALVKQTRERLDRLYREDLPTASMRDQKQRLLDQLRTEYQQLRLGPLQRHARYDRWMAGTLNNAKLATIASYHRWVPQIEALLKQQGGDLDALYRALEELAALSADKRKRVLSTHPKYNQ</sequence>
<keyword evidence="2" id="KW-0031">Aminopeptidase</keyword>